<keyword evidence="1" id="KW-0472">Membrane</keyword>
<dbReference type="EMBL" id="LCMI01000006">
    <property type="protein sequence ID" value="KKU33062.1"/>
    <property type="molecule type" value="Genomic_DNA"/>
</dbReference>
<proteinExistence type="predicted"/>
<dbReference type="AlphaFoldDB" id="A0A0G1PK28"/>
<organism evidence="2 3">
    <name type="scientific">Candidatus Collierbacteria bacterium GW2011_GWA2_46_26</name>
    <dbReference type="NCBI Taxonomy" id="1618381"/>
    <lineage>
        <taxon>Bacteria</taxon>
        <taxon>Candidatus Collieribacteriota</taxon>
    </lineage>
</organism>
<evidence type="ECO:0000256" key="1">
    <source>
        <dbReference type="SAM" id="Phobius"/>
    </source>
</evidence>
<evidence type="ECO:0000313" key="2">
    <source>
        <dbReference type="EMBL" id="KKU33062.1"/>
    </source>
</evidence>
<comment type="caution">
    <text evidence="2">The sequence shown here is derived from an EMBL/GenBank/DDBJ whole genome shotgun (WGS) entry which is preliminary data.</text>
</comment>
<protein>
    <submittedName>
        <fullName evidence="2">Uncharacterized protein</fullName>
    </submittedName>
</protein>
<gene>
    <name evidence="2" type="ORF">UX47_C0006G0033</name>
</gene>
<feature type="transmembrane region" description="Helical" evidence="1">
    <location>
        <begin position="36"/>
        <end position="56"/>
    </location>
</feature>
<keyword evidence="1" id="KW-0812">Transmembrane</keyword>
<reference evidence="2 3" key="1">
    <citation type="journal article" date="2015" name="Nature">
        <title>rRNA introns, odd ribosomes, and small enigmatic genomes across a large radiation of phyla.</title>
        <authorList>
            <person name="Brown C.T."/>
            <person name="Hug L.A."/>
            <person name="Thomas B.C."/>
            <person name="Sharon I."/>
            <person name="Castelle C.J."/>
            <person name="Singh A."/>
            <person name="Wilkins M.J."/>
            <person name="Williams K.H."/>
            <person name="Banfield J.F."/>
        </authorList>
    </citation>
    <scope>NUCLEOTIDE SEQUENCE [LARGE SCALE GENOMIC DNA]</scope>
</reference>
<accession>A0A0G1PK28</accession>
<name>A0A0G1PK28_9BACT</name>
<feature type="transmembrane region" description="Helical" evidence="1">
    <location>
        <begin position="103"/>
        <end position="129"/>
    </location>
</feature>
<feature type="transmembrane region" description="Helical" evidence="1">
    <location>
        <begin position="12"/>
        <end position="30"/>
    </location>
</feature>
<dbReference type="Proteomes" id="UP000034794">
    <property type="component" value="Unassembled WGS sequence"/>
</dbReference>
<keyword evidence="1" id="KW-1133">Transmembrane helix</keyword>
<feature type="transmembrane region" description="Helical" evidence="1">
    <location>
        <begin position="76"/>
        <end position="97"/>
    </location>
</feature>
<evidence type="ECO:0000313" key="3">
    <source>
        <dbReference type="Proteomes" id="UP000034794"/>
    </source>
</evidence>
<sequence length="134" mass="14448">MDVVSLWEKVGKFYWIGLGITILLTLAGLFGGLQTVLFTTIFPGVTFGLAFLGLGYANGYMLAALITSTSHWEDNLLICVYMAVVSFLTSVAGAIALEIFSAVVVFVPGTLFALLIGFTLIFAYIAWVVHKAEN</sequence>